<accession>A0A813M521</accession>
<dbReference type="EMBL" id="CAJNOC010000079">
    <property type="protein sequence ID" value="CAF0712957.1"/>
    <property type="molecule type" value="Genomic_DNA"/>
</dbReference>
<dbReference type="AlphaFoldDB" id="A0A813M521"/>
<keyword evidence="2 3" id="KW-0175">Coiled coil</keyword>
<dbReference type="GO" id="GO:0019216">
    <property type="term" value="P:regulation of lipid metabolic process"/>
    <property type="evidence" value="ECO:0007669"/>
    <property type="project" value="TreeGrafter"/>
</dbReference>
<dbReference type="OrthoDB" id="2129069at2759"/>
<proteinExistence type="inferred from homology"/>
<dbReference type="InterPro" id="IPR010754">
    <property type="entry name" value="OPA3-like"/>
</dbReference>
<comment type="caution">
    <text evidence="4">The sequence shown here is derived from an EMBL/GenBank/DDBJ whole genome shotgun (WGS) entry which is preliminary data.</text>
</comment>
<name>A0A813M521_9BILA</name>
<protein>
    <recommendedName>
        <fullName evidence="6">OPA3-like protein</fullName>
    </recommendedName>
</protein>
<evidence type="ECO:0008006" key="6">
    <source>
        <dbReference type="Google" id="ProtNLM"/>
    </source>
</evidence>
<organism evidence="4 5">
    <name type="scientific">Brachionus calyciflorus</name>
    <dbReference type="NCBI Taxonomy" id="104777"/>
    <lineage>
        <taxon>Eukaryota</taxon>
        <taxon>Metazoa</taxon>
        <taxon>Spiralia</taxon>
        <taxon>Gnathifera</taxon>
        <taxon>Rotifera</taxon>
        <taxon>Eurotatoria</taxon>
        <taxon>Monogononta</taxon>
        <taxon>Pseudotrocha</taxon>
        <taxon>Ploima</taxon>
        <taxon>Brachionidae</taxon>
        <taxon>Brachionus</taxon>
    </lineage>
</organism>
<sequence>MPLPLFKLGALLAKQIAKPLSKILKQKAVNSEAFRTRVILPVANIYHKFDITLRMRVLGLGSPDKVPPMTEKAAIDLGGDILAEFFVFGTAAGLILFEYFRQSSNTKTKSDAFEQKVIDMEKTLEDYMKKSSENNQRILEMSKFMQDQKAKIEDLNKQLNKLDARKNIRFATQATQTTNGTQIGKIMKSKNSAHSASEDVKNSIVFQCADDAVKKLLN</sequence>
<evidence type="ECO:0000256" key="1">
    <source>
        <dbReference type="ARBA" id="ARBA00007584"/>
    </source>
</evidence>
<reference evidence="4" key="1">
    <citation type="submission" date="2021-02" db="EMBL/GenBank/DDBJ databases">
        <authorList>
            <person name="Nowell W R."/>
        </authorList>
    </citation>
    <scope>NUCLEOTIDE SEQUENCE</scope>
    <source>
        <strain evidence="4">Ploen Becks lab</strain>
    </source>
</reference>
<feature type="coiled-coil region" evidence="3">
    <location>
        <begin position="110"/>
        <end position="165"/>
    </location>
</feature>
<dbReference type="GO" id="GO:0005739">
    <property type="term" value="C:mitochondrion"/>
    <property type="evidence" value="ECO:0007669"/>
    <property type="project" value="TreeGrafter"/>
</dbReference>
<gene>
    <name evidence="4" type="ORF">OXX778_LOCUS1282</name>
</gene>
<comment type="similarity">
    <text evidence="1">Belongs to the OPA3 family.</text>
</comment>
<dbReference type="Proteomes" id="UP000663879">
    <property type="component" value="Unassembled WGS sequence"/>
</dbReference>
<evidence type="ECO:0000313" key="5">
    <source>
        <dbReference type="Proteomes" id="UP000663879"/>
    </source>
</evidence>
<dbReference type="PANTHER" id="PTHR12499:SF0">
    <property type="entry name" value="OPTIC ATROPHY 3 PROTEIN"/>
    <property type="match status" value="1"/>
</dbReference>
<evidence type="ECO:0000256" key="2">
    <source>
        <dbReference type="ARBA" id="ARBA00023054"/>
    </source>
</evidence>
<dbReference type="Pfam" id="PF07047">
    <property type="entry name" value="OPA3"/>
    <property type="match status" value="1"/>
</dbReference>
<dbReference type="PANTHER" id="PTHR12499">
    <property type="entry name" value="OPTIC ATROPHY 3 PROTEIN OPA3"/>
    <property type="match status" value="1"/>
</dbReference>
<keyword evidence="5" id="KW-1185">Reference proteome</keyword>
<evidence type="ECO:0000313" key="4">
    <source>
        <dbReference type="EMBL" id="CAF0712957.1"/>
    </source>
</evidence>
<evidence type="ECO:0000256" key="3">
    <source>
        <dbReference type="SAM" id="Coils"/>
    </source>
</evidence>